<proteinExistence type="predicted"/>
<accession>A0A1V9Y5B4</accession>
<dbReference type="Pfam" id="PF13472">
    <property type="entry name" value="Lipase_GDSL_2"/>
    <property type="match status" value="1"/>
</dbReference>
<protein>
    <recommendedName>
        <fullName evidence="1">SGNH hydrolase-type esterase domain-containing protein</fullName>
    </recommendedName>
</protein>
<keyword evidence="3" id="KW-1185">Reference proteome</keyword>
<sequence>MRAKTQERLLEHVASVRSTDTRAVFGDSLTERLVWQHPHLAPASTWLCGVGGDRISQLAWRVANPDGTGYTQVATVTAKLTHIVVLIGSNDIGAGDGTTPREKKRIATMVGNVELMVSQLRSRWPTAEVHVFPIPPIPTSGQMERHPEFREAYLAALQARGLLTTQVAWPSSMDLDADFEDGVHLSPSGYAHLLDMLACTFS</sequence>
<organism evidence="2 3">
    <name type="scientific">Achlya hypogyna</name>
    <name type="common">Oomycete</name>
    <name type="synonym">Protoachlya hypogyna</name>
    <dbReference type="NCBI Taxonomy" id="1202772"/>
    <lineage>
        <taxon>Eukaryota</taxon>
        <taxon>Sar</taxon>
        <taxon>Stramenopiles</taxon>
        <taxon>Oomycota</taxon>
        <taxon>Saprolegniomycetes</taxon>
        <taxon>Saprolegniales</taxon>
        <taxon>Achlyaceae</taxon>
        <taxon>Achlya</taxon>
    </lineage>
</organism>
<reference evidence="2 3" key="1">
    <citation type="journal article" date="2014" name="Genome Biol. Evol.">
        <title>The secreted proteins of Achlya hypogyna and Thraustotheca clavata identify the ancestral oomycete secretome and reveal gene acquisitions by horizontal gene transfer.</title>
        <authorList>
            <person name="Misner I."/>
            <person name="Blouin N."/>
            <person name="Leonard G."/>
            <person name="Richards T.A."/>
            <person name="Lane C.E."/>
        </authorList>
    </citation>
    <scope>NUCLEOTIDE SEQUENCE [LARGE SCALE GENOMIC DNA]</scope>
    <source>
        <strain evidence="2 3">ATCC 48635</strain>
    </source>
</reference>
<dbReference type="Proteomes" id="UP000243579">
    <property type="component" value="Unassembled WGS sequence"/>
</dbReference>
<evidence type="ECO:0000259" key="1">
    <source>
        <dbReference type="Pfam" id="PF13472"/>
    </source>
</evidence>
<evidence type="ECO:0000313" key="2">
    <source>
        <dbReference type="EMBL" id="OQR80868.1"/>
    </source>
</evidence>
<feature type="domain" description="SGNH hydrolase-type esterase" evidence="1">
    <location>
        <begin position="25"/>
        <end position="191"/>
    </location>
</feature>
<dbReference type="Gene3D" id="3.40.50.1110">
    <property type="entry name" value="SGNH hydrolase"/>
    <property type="match status" value="1"/>
</dbReference>
<dbReference type="SUPFAM" id="SSF52266">
    <property type="entry name" value="SGNH hydrolase"/>
    <property type="match status" value="1"/>
</dbReference>
<comment type="caution">
    <text evidence="2">The sequence shown here is derived from an EMBL/GenBank/DDBJ whole genome shotgun (WGS) entry which is preliminary data.</text>
</comment>
<dbReference type="OrthoDB" id="505607at2759"/>
<dbReference type="AlphaFoldDB" id="A0A1V9Y5B4"/>
<gene>
    <name evidence="2" type="ORF">ACHHYP_17104</name>
</gene>
<dbReference type="InterPro" id="IPR013830">
    <property type="entry name" value="SGNH_hydro"/>
</dbReference>
<name>A0A1V9Y5B4_ACHHY</name>
<dbReference type="CDD" id="cd00229">
    <property type="entry name" value="SGNH_hydrolase"/>
    <property type="match status" value="1"/>
</dbReference>
<evidence type="ECO:0000313" key="3">
    <source>
        <dbReference type="Proteomes" id="UP000243579"/>
    </source>
</evidence>
<dbReference type="EMBL" id="JNBR01002865">
    <property type="protein sequence ID" value="OQR80868.1"/>
    <property type="molecule type" value="Genomic_DNA"/>
</dbReference>
<dbReference type="InterPro" id="IPR036514">
    <property type="entry name" value="SGNH_hydro_sf"/>
</dbReference>